<comment type="caution">
    <text evidence="3">The sequence shown here is derived from an EMBL/GenBank/DDBJ whole genome shotgun (WGS) entry which is preliminary data.</text>
</comment>
<sequence>MQGGALYAVVEALLVGAVVAACLFALLLRWLPRTWLRAPLGRFLDRPRRPAWLRRIGAGWHAEANAPGCASGCSDCSPHCAAHPGPPAAPRDEDPERDARRIPLQLRH</sequence>
<evidence type="ECO:0000256" key="1">
    <source>
        <dbReference type="SAM" id="MobiDB-lite"/>
    </source>
</evidence>
<accession>A0A8J8B099</accession>
<dbReference type="Proteomes" id="UP000675747">
    <property type="component" value="Unassembled WGS sequence"/>
</dbReference>
<dbReference type="Pfam" id="PF20228">
    <property type="entry name" value="DUF6587"/>
    <property type="match status" value="1"/>
</dbReference>
<feature type="region of interest" description="Disordered" evidence="1">
    <location>
        <begin position="82"/>
        <end position="108"/>
    </location>
</feature>
<dbReference type="AlphaFoldDB" id="A0A8J8B099"/>
<keyword evidence="5" id="KW-1185">Reference proteome</keyword>
<keyword evidence="2" id="KW-1133">Transmembrane helix</keyword>
<keyword evidence="2" id="KW-0812">Transmembrane</keyword>
<feature type="compositionally biased region" description="Basic and acidic residues" evidence="1">
    <location>
        <begin position="90"/>
        <end position="101"/>
    </location>
</feature>
<evidence type="ECO:0000313" key="3">
    <source>
        <dbReference type="EMBL" id="MBR0563138.1"/>
    </source>
</evidence>
<dbReference type="EMBL" id="JAGQFT020000002">
    <property type="protein sequence ID" value="MBS7456211.1"/>
    <property type="molecule type" value="Genomic_DNA"/>
</dbReference>
<evidence type="ECO:0000313" key="5">
    <source>
        <dbReference type="Proteomes" id="UP000675747"/>
    </source>
</evidence>
<reference evidence="3" key="2">
    <citation type="submission" date="2021-04" db="EMBL/GenBank/DDBJ databases">
        <authorList>
            <person name="Karlyshev A.V."/>
        </authorList>
    </citation>
    <scope>NUCLEOTIDE SEQUENCE</scope>
    <source>
        <strain evidence="3">LMG 29479</strain>
    </source>
</reference>
<feature type="transmembrane region" description="Helical" evidence="2">
    <location>
        <begin position="6"/>
        <end position="28"/>
    </location>
</feature>
<organism evidence="3">
    <name type="scientific">Coralloluteibacterium stylophorae</name>
    <dbReference type="NCBI Taxonomy" id="1776034"/>
    <lineage>
        <taxon>Bacteria</taxon>
        <taxon>Pseudomonadati</taxon>
        <taxon>Pseudomonadota</taxon>
        <taxon>Gammaproteobacteria</taxon>
        <taxon>Lysobacterales</taxon>
        <taxon>Lysobacteraceae</taxon>
        <taxon>Coralloluteibacterium</taxon>
    </lineage>
</organism>
<dbReference type="RefSeq" id="WP_211927058.1">
    <property type="nucleotide sequence ID" value="NZ_JAGQFT020000002.1"/>
</dbReference>
<reference evidence="4 5" key="1">
    <citation type="journal article" date="2021" name="Microbiol. Resour. Announc.">
        <title>Draft Genome Sequence of Coralloluteibacterium stylophorae LMG 29479T.</title>
        <authorList>
            <person name="Karlyshev A.V."/>
            <person name="Kudryashova E.B."/>
            <person name="Ariskina E.V."/>
            <person name="Conroy A.P."/>
            <person name="Abidueva E.Y."/>
        </authorList>
    </citation>
    <scope>NUCLEOTIDE SEQUENCE [LARGE SCALE GENOMIC DNA]</scope>
    <source>
        <strain evidence="4 5">LMG 29479</strain>
    </source>
</reference>
<keyword evidence="2" id="KW-0472">Membrane</keyword>
<name>A0A8J8B099_9GAMM</name>
<evidence type="ECO:0000256" key="2">
    <source>
        <dbReference type="SAM" id="Phobius"/>
    </source>
</evidence>
<evidence type="ECO:0000313" key="4">
    <source>
        <dbReference type="EMBL" id="MBS7456211.1"/>
    </source>
</evidence>
<dbReference type="InterPro" id="IPR046494">
    <property type="entry name" value="DUF6587"/>
</dbReference>
<gene>
    <name evidence="4" type="ORF">KB893_003555</name>
    <name evidence="3" type="ORF">KB893_11540</name>
</gene>
<dbReference type="EMBL" id="JAGQFT010000102">
    <property type="protein sequence ID" value="MBR0563138.1"/>
    <property type="molecule type" value="Genomic_DNA"/>
</dbReference>
<proteinExistence type="predicted"/>
<protein>
    <submittedName>
        <fullName evidence="3">Uncharacterized protein</fullName>
    </submittedName>
</protein>